<evidence type="ECO:0000259" key="5">
    <source>
        <dbReference type="Pfam" id="PF08314"/>
    </source>
</evidence>
<evidence type="ECO:0000256" key="2">
    <source>
        <dbReference type="ARBA" id="ARBA00022448"/>
    </source>
</evidence>
<feature type="domain" description="Sec39" evidence="5">
    <location>
        <begin position="482"/>
        <end position="676"/>
    </location>
</feature>
<name>A0A7R9I365_9NEOP</name>
<evidence type="ECO:0000313" key="6">
    <source>
        <dbReference type="EMBL" id="CAD7443813.1"/>
    </source>
</evidence>
<evidence type="ECO:0000256" key="1">
    <source>
        <dbReference type="ARBA" id="ARBA00004240"/>
    </source>
</evidence>
<keyword evidence="2" id="KW-0813">Transport</keyword>
<dbReference type="GO" id="GO:0000149">
    <property type="term" value="F:SNARE binding"/>
    <property type="evidence" value="ECO:0007669"/>
    <property type="project" value="TreeGrafter"/>
</dbReference>
<proteinExistence type="predicted"/>
<dbReference type="EMBL" id="OD566348">
    <property type="protein sequence ID" value="CAD7443813.1"/>
    <property type="molecule type" value="Genomic_DNA"/>
</dbReference>
<feature type="domain" description="Sec39" evidence="5">
    <location>
        <begin position="56"/>
        <end position="350"/>
    </location>
</feature>
<dbReference type="GO" id="GO:0006890">
    <property type="term" value="P:retrograde vesicle-mediated transport, Golgi to endoplasmic reticulum"/>
    <property type="evidence" value="ECO:0007669"/>
    <property type="project" value="InterPro"/>
</dbReference>
<evidence type="ECO:0000256" key="4">
    <source>
        <dbReference type="ARBA" id="ARBA00022927"/>
    </source>
</evidence>
<comment type="subcellular location">
    <subcellularLocation>
        <location evidence="1">Endoplasmic reticulum</location>
    </subcellularLocation>
</comment>
<keyword evidence="4" id="KW-0653">Protein transport</keyword>
<gene>
    <name evidence="6" type="ORF">TBIB3V08_LOCUS6211</name>
</gene>
<sequence length="1013" mass="113841">MESLTESQGDLIRYRRKLLQYLDMLCTYELILGGCHLAPDQYSHRFYAQFRDDPPLLSAVQFARESQPQAVGHLLTYHSDLVLPHWLPMLSNFPETMPPYEYRELLTRVQAAHPTEDGVNVNVDVDLGTIYEDDPSLNQFVMGNLTREAVSSWYLARVSQVESRSCLVDHALALVKLAQERNITGLDILHHQLLLLDTLVYSVNLEHMTLAALQKLSELDKVKLLMSKTTESTFVTDLRQILLPYLTRCDRRSPGSRIRLLREYLVDVSVRDLALPLKLFQALCDEEDDILGSVEEMMNLALLCLYSCPREDQMEQAQMILECVPERGPPGTMSDVLSSLHDKLDDLELDLCAAEILKSNNVPKPLSFIRDFKSNSTTVQQLLTKMARTLGKKWLVDQPLNPHTPSLAPSLSTSLSTLTLQALLQACRPASQPSHSKPCSKLIYVSTLLSSGSAANIIATGDILQCREVGDYSKKVPFTRAVALVLQAATEYFDSAGDLLDPAMELARLCLHLISDEHEEIQEKLDLISSLQFLSDFGLTLLPLQVRLCDDRMRLIEACVRNKPKAYRQCVRLLKLAEKLRVAGADSRAREGQVLVLVAETAFQARDYLFCANMCRLLVDKTLVVGWRVARELGQCDEFADLHLRLDLLSFALLHCSSDLIEELVTARCHLEAQLLQDQIVRQVELQNGESYVSDEEFSDALTSPLSPQKDFLPESTFGDIVGDPAEALKQTTQKLIRNVGNQDFWRNTLSWVKGKESELAKGTPEAEQEPPFTRQGFPAFYDSLLPDYHASELSTQYDRYSSPSKPRPVLQLCQMVLRIALLEECAERGNTSDHSGVLVQLGELLLPEDSPLGLSHLLALWDPSGAEHCFSNLPYSAVSLQLAAYYYALRSSEASEDLFLHPPAKDAFIHPPVNMRIPSSTPCQHEDPFIHSSVNMRIPSSTPCQHEDPFIQPPVNMRIPSSTLLSIRMRTAMFVWRCTVGEQSGELSIFFPELTRLRVVQTQGRLRPGGIL</sequence>
<dbReference type="PANTHER" id="PTHR15922:SF2">
    <property type="entry name" value="NBAS SUBUNIT OF NRZ TETHERING COMPLEX"/>
    <property type="match status" value="1"/>
</dbReference>
<keyword evidence="3" id="KW-0256">Endoplasmic reticulum</keyword>
<dbReference type="Pfam" id="PF08314">
    <property type="entry name" value="Sec39"/>
    <property type="match status" value="2"/>
</dbReference>
<protein>
    <recommendedName>
        <fullName evidence="5">Sec39 domain-containing protein</fullName>
    </recommendedName>
</protein>
<evidence type="ECO:0000256" key="3">
    <source>
        <dbReference type="ARBA" id="ARBA00022824"/>
    </source>
</evidence>
<reference evidence="6" key="1">
    <citation type="submission" date="2020-11" db="EMBL/GenBank/DDBJ databases">
        <authorList>
            <person name="Tran Van P."/>
        </authorList>
    </citation>
    <scope>NUCLEOTIDE SEQUENCE</scope>
</reference>
<accession>A0A7R9I365</accession>
<dbReference type="GO" id="GO:0070939">
    <property type="term" value="C:Dsl1/NZR complex"/>
    <property type="evidence" value="ECO:0007669"/>
    <property type="project" value="TreeGrafter"/>
</dbReference>
<organism evidence="6">
    <name type="scientific">Timema bartmani</name>
    <dbReference type="NCBI Taxonomy" id="61472"/>
    <lineage>
        <taxon>Eukaryota</taxon>
        <taxon>Metazoa</taxon>
        <taxon>Ecdysozoa</taxon>
        <taxon>Arthropoda</taxon>
        <taxon>Hexapoda</taxon>
        <taxon>Insecta</taxon>
        <taxon>Pterygota</taxon>
        <taxon>Neoptera</taxon>
        <taxon>Polyneoptera</taxon>
        <taxon>Phasmatodea</taxon>
        <taxon>Timematodea</taxon>
        <taxon>Timematoidea</taxon>
        <taxon>Timematidae</taxon>
        <taxon>Timema</taxon>
    </lineage>
</organism>
<dbReference type="PANTHER" id="PTHR15922">
    <property type="entry name" value="NEUROBLASTOMA-AMPLIFIED SEQUENCE"/>
    <property type="match status" value="1"/>
</dbReference>
<dbReference type="GO" id="GO:0015031">
    <property type="term" value="P:protein transport"/>
    <property type="evidence" value="ECO:0007669"/>
    <property type="project" value="UniProtKB-KW"/>
</dbReference>
<dbReference type="InterPro" id="IPR013244">
    <property type="entry name" value="Sec39_domain"/>
</dbReference>
<dbReference type="AlphaFoldDB" id="A0A7R9I365"/>